<sequence length="92" mass="10091">MKPSSSISSARVNVSQIIFTVRGLASHVLSVKLSQKSKNNNSPVCIEVVCYERDQEAKICGFFELIVLGKKAQLKSEDAQDQLCQESGQTTD</sequence>
<organism evidence="1 2">
    <name type="scientific">Ditylenchus dipsaci</name>
    <dbReference type="NCBI Taxonomy" id="166011"/>
    <lineage>
        <taxon>Eukaryota</taxon>
        <taxon>Metazoa</taxon>
        <taxon>Ecdysozoa</taxon>
        <taxon>Nematoda</taxon>
        <taxon>Chromadorea</taxon>
        <taxon>Rhabditida</taxon>
        <taxon>Tylenchina</taxon>
        <taxon>Tylenchomorpha</taxon>
        <taxon>Sphaerularioidea</taxon>
        <taxon>Anguinidae</taxon>
        <taxon>Anguininae</taxon>
        <taxon>Ditylenchus</taxon>
    </lineage>
</organism>
<name>A0A915EK46_9BILA</name>
<accession>A0A915EK46</accession>
<keyword evidence="1" id="KW-1185">Reference proteome</keyword>
<dbReference type="Proteomes" id="UP000887574">
    <property type="component" value="Unplaced"/>
</dbReference>
<proteinExistence type="predicted"/>
<evidence type="ECO:0000313" key="2">
    <source>
        <dbReference type="WBParaSite" id="jg7591"/>
    </source>
</evidence>
<dbReference type="WBParaSite" id="jg7591">
    <property type="protein sequence ID" value="jg7591"/>
    <property type="gene ID" value="jg7591"/>
</dbReference>
<protein>
    <submittedName>
        <fullName evidence="2">Uncharacterized protein</fullName>
    </submittedName>
</protein>
<evidence type="ECO:0000313" key="1">
    <source>
        <dbReference type="Proteomes" id="UP000887574"/>
    </source>
</evidence>
<dbReference type="AlphaFoldDB" id="A0A915EK46"/>
<reference evidence="2" key="1">
    <citation type="submission" date="2022-11" db="UniProtKB">
        <authorList>
            <consortium name="WormBaseParasite"/>
        </authorList>
    </citation>
    <scope>IDENTIFICATION</scope>
</reference>